<proteinExistence type="predicted"/>
<sequence>MPRVLLQCLPPELLLSVLFSCSLQDIVHISRTSHRFRNLVRDSAQVWIHAVDAYRLPAPTGISLSTASPTLLYQLALKAVALENNWSSQFARPKHVMKIAQTNTRKFQYRDIPDTRIVHIIPGNEWVILQRLDGLYFQSLHPHTAAVSHRGLLDVEGTCIECSSEPLRDRKGIVLALLNTDMSNPTLWKMILSIFEVEFKTEDASATPVVLKQKEIKLPTYPGLSIRRVRASIKGPYLACFISAKDFGTAISIVNWQEDTGALAVLDSSDISELFANDRSSTSTPLLDLIDGHVIDSDPHIMMKVTYKKRQLILSVNIPPSLPPLPLSHHDQSSAWSILRLPPPTTHYRPPDGLMFASLIPIYAPAQHHLSILECFFWEKPARGTIITCTTNSPLPLVQTSETTLPPGSAEPDRLRVYLVPGLWGHNHVITQLRQYETGIPSVCFMHPTPGFENISWVQLLGPKELTDKFPFSDFTVCAIDMVYGRLFVDGYNGMYAIQY</sequence>
<dbReference type="AlphaFoldDB" id="A0A166F915"/>
<accession>A0A166F915</accession>
<protein>
    <recommendedName>
        <fullName evidence="2">F-box domain-containing protein</fullName>
    </recommendedName>
</protein>
<dbReference type="SUPFAM" id="SSF81383">
    <property type="entry name" value="F-box domain"/>
    <property type="match status" value="1"/>
</dbReference>
<feature type="chain" id="PRO_5007873176" description="F-box domain-containing protein" evidence="1">
    <location>
        <begin position="17"/>
        <end position="500"/>
    </location>
</feature>
<evidence type="ECO:0000256" key="1">
    <source>
        <dbReference type="SAM" id="SignalP"/>
    </source>
</evidence>
<feature type="domain" description="F-box" evidence="2">
    <location>
        <begin position="3"/>
        <end position="50"/>
    </location>
</feature>
<evidence type="ECO:0000313" key="4">
    <source>
        <dbReference type="Proteomes" id="UP000076798"/>
    </source>
</evidence>
<dbReference type="SMART" id="SM00256">
    <property type="entry name" value="FBOX"/>
    <property type="match status" value="1"/>
</dbReference>
<name>A0A166F915_9AGAM</name>
<evidence type="ECO:0000259" key="2">
    <source>
        <dbReference type="PROSITE" id="PS50181"/>
    </source>
</evidence>
<keyword evidence="4" id="KW-1185">Reference proteome</keyword>
<dbReference type="Pfam" id="PF00646">
    <property type="entry name" value="F-box"/>
    <property type="match status" value="1"/>
</dbReference>
<reference evidence="3 4" key="1">
    <citation type="journal article" date="2016" name="Mol. Biol. Evol.">
        <title>Comparative Genomics of Early-Diverging Mushroom-Forming Fungi Provides Insights into the Origins of Lignocellulose Decay Capabilities.</title>
        <authorList>
            <person name="Nagy L.G."/>
            <person name="Riley R."/>
            <person name="Tritt A."/>
            <person name="Adam C."/>
            <person name="Daum C."/>
            <person name="Floudas D."/>
            <person name="Sun H."/>
            <person name="Yadav J.S."/>
            <person name="Pangilinan J."/>
            <person name="Larsson K.H."/>
            <person name="Matsuura K."/>
            <person name="Barry K."/>
            <person name="Labutti K."/>
            <person name="Kuo R."/>
            <person name="Ohm R.A."/>
            <person name="Bhattacharya S.S."/>
            <person name="Shirouzu T."/>
            <person name="Yoshinaga Y."/>
            <person name="Martin F.M."/>
            <person name="Grigoriev I.V."/>
            <person name="Hibbett D.S."/>
        </authorList>
    </citation>
    <scope>NUCLEOTIDE SEQUENCE [LARGE SCALE GENOMIC DNA]</scope>
    <source>
        <strain evidence="3 4">HHB10207 ss-3</strain>
    </source>
</reference>
<dbReference type="PROSITE" id="PS50181">
    <property type="entry name" value="FBOX"/>
    <property type="match status" value="1"/>
</dbReference>
<dbReference type="InterPro" id="IPR001810">
    <property type="entry name" value="F-box_dom"/>
</dbReference>
<organism evidence="3 4">
    <name type="scientific">Sistotremastrum suecicum HHB10207 ss-3</name>
    <dbReference type="NCBI Taxonomy" id="1314776"/>
    <lineage>
        <taxon>Eukaryota</taxon>
        <taxon>Fungi</taxon>
        <taxon>Dikarya</taxon>
        <taxon>Basidiomycota</taxon>
        <taxon>Agaricomycotina</taxon>
        <taxon>Agaricomycetes</taxon>
        <taxon>Sistotremastrales</taxon>
        <taxon>Sistotremastraceae</taxon>
        <taxon>Sistotremastrum</taxon>
    </lineage>
</organism>
<dbReference type="CDD" id="cd09917">
    <property type="entry name" value="F-box_SF"/>
    <property type="match status" value="1"/>
</dbReference>
<keyword evidence="1" id="KW-0732">Signal</keyword>
<evidence type="ECO:0000313" key="3">
    <source>
        <dbReference type="EMBL" id="KZT40406.1"/>
    </source>
</evidence>
<dbReference type="InterPro" id="IPR036047">
    <property type="entry name" value="F-box-like_dom_sf"/>
</dbReference>
<feature type="signal peptide" evidence="1">
    <location>
        <begin position="1"/>
        <end position="16"/>
    </location>
</feature>
<dbReference type="EMBL" id="KV428033">
    <property type="protein sequence ID" value="KZT40406.1"/>
    <property type="molecule type" value="Genomic_DNA"/>
</dbReference>
<dbReference type="Gene3D" id="1.20.1280.50">
    <property type="match status" value="1"/>
</dbReference>
<dbReference type="Proteomes" id="UP000076798">
    <property type="component" value="Unassembled WGS sequence"/>
</dbReference>
<gene>
    <name evidence="3" type="ORF">SISSUDRAFT_1127295</name>
</gene>